<sequence>MLSPDQALAAAARPPAHVAPLPRRALVIGGGGVLGSAVVERLLGSGRFAHVGVWTVVPLQTALRRLEPLGEPDWATFTADTALVVFDRARHANGRDEAFGRPDPADLPALAARLQALGVHTLVVVVPHAPGLLPQALKAGLASLDEGAVAAQGFAHLVFMRPAQVGGADAAGLALPGRLARWLLSQLHWLVPQREQPVRSHTVARVAARLAAALPSAAPGARVMPPELLWAAAQRPDDDSVVDAWLRDGQLPDVAGARQRW</sequence>
<name>A0A3S2WUZ0_9BURK</name>
<keyword evidence="2" id="KW-1185">Reference proteome</keyword>
<protein>
    <submittedName>
        <fullName evidence="1">Uncharacterized protein</fullName>
    </submittedName>
</protein>
<reference evidence="1 2" key="1">
    <citation type="submission" date="2019-01" db="EMBL/GenBank/DDBJ databases">
        <authorList>
            <person name="Chen W.-M."/>
        </authorList>
    </citation>
    <scope>NUCLEOTIDE SEQUENCE [LARGE SCALE GENOMIC DNA]</scope>
    <source>
        <strain evidence="1 2">ICH-3</strain>
    </source>
</reference>
<dbReference type="RefSeq" id="WP_128198639.1">
    <property type="nucleotide sequence ID" value="NZ_SACT01000003.1"/>
</dbReference>
<dbReference type="OrthoDB" id="8857578at2"/>
<proteinExistence type="predicted"/>
<dbReference type="EMBL" id="SACT01000003">
    <property type="protein sequence ID" value="RVT51638.1"/>
    <property type="molecule type" value="Genomic_DNA"/>
</dbReference>
<dbReference type="InterPro" id="IPR036291">
    <property type="entry name" value="NAD(P)-bd_dom_sf"/>
</dbReference>
<dbReference type="Gene3D" id="3.40.50.720">
    <property type="entry name" value="NAD(P)-binding Rossmann-like Domain"/>
    <property type="match status" value="1"/>
</dbReference>
<evidence type="ECO:0000313" key="2">
    <source>
        <dbReference type="Proteomes" id="UP000288178"/>
    </source>
</evidence>
<evidence type="ECO:0000313" key="1">
    <source>
        <dbReference type="EMBL" id="RVT51638.1"/>
    </source>
</evidence>
<comment type="caution">
    <text evidence="1">The sequence shown here is derived from an EMBL/GenBank/DDBJ whole genome shotgun (WGS) entry which is preliminary data.</text>
</comment>
<dbReference type="SUPFAM" id="SSF51735">
    <property type="entry name" value="NAD(P)-binding Rossmann-fold domains"/>
    <property type="match status" value="1"/>
</dbReference>
<gene>
    <name evidence="1" type="ORF">ENE75_12545</name>
</gene>
<dbReference type="Proteomes" id="UP000288178">
    <property type="component" value="Unassembled WGS sequence"/>
</dbReference>
<accession>A0A3S2WUZ0</accession>
<dbReference type="AlphaFoldDB" id="A0A3S2WUZ0"/>
<organism evidence="1 2">
    <name type="scientific">Rubrivivax albus</name>
    <dbReference type="NCBI Taxonomy" id="2499835"/>
    <lineage>
        <taxon>Bacteria</taxon>
        <taxon>Pseudomonadati</taxon>
        <taxon>Pseudomonadota</taxon>
        <taxon>Betaproteobacteria</taxon>
        <taxon>Burkholderiales</taxon>
        <taxon>Sphaerotilaceae</taxon>
        <taxon>Rubrivivax</taxon>
    </lineage>
</organism>